<evidence type="ECO:0000313" key="2">
    <source>
        <dbReference type="EMBL" id="KAK1426312.1"/>
    </source>
</evidence>
<dbReference type="InterPro" id="IPR011009">
    <property type="entry name" value="Kinase-like_dom_sf"/>
</dbReference>
<name>A0AAD8KU27_TARER</name>
<dbReference type="PANTHER" id="PTHR27003">
    <property type="entry name" value="OS07G0166700 PROTEIN"/>
    <property type="match status" value="1"/>
</dbReference>
<comment type="caution">
    <text evidence="2">The sequence shown here is derived from an EMBL/GenBank/DDBJ whole genome shotgun (WGS) entry which is preliminary data.</text>
</comment>
<dbReference type="SMART" id="SM00220">
    <property type="entry name" value="S_TKc"/>
    <property type="match status" value="1"/>
</dbReference>
<evidence type="ECO:0000259" key="1">
    <source>
        <dbReference type="PROSITE" id="PS50011"/>
    </source>
</evidence>
<dbReference type="PANTHER" id="PTHR27003:SF383">
    <property type="entry name" value="TYROSINE-PROTEIN KINASE, NON-RECEPTOR JAK_TYK2-RELATED"/>
    <property type="match status" value="1"/>
</dbReference>
<dbReference type="InterPro" id="IPR045272">
    <property type="entry name" value="ANXUR1/2-like"/>
</dbReference>
<feature type="domain" description="Protein kinase" evidence="1">
    <location>
        <begin position="34"/>
        <end position="268"/>
    </location>
</feature>
<dbReference type="Pfam" id="PF00069">
    <property type="entry name" value="Pkinase"/>
    <property type="match status" value="1"/>
</dbReference>
<protein>
    <recommendedName>
        <fullName evidence="1">Protein kinase domain-containing protein</fullName>
    </recommendedName>
</protein>
<evidence type="ECO:0000313" key="3">
    <source>
        <dbReference type="Proteomes" id="UP001229421"/>
    </source>
</evidence>
<dbReference type="Gene3D" id="1.10.510.10">
    <property type="entry name" value="Transferase(Phosphotransferase) domain 1"/>
    <property type="match status" value="1"/>
</dbReference>
<dbReference type="GO" id="GO:0009506">
    <property type="term" value="C:plasmodesma"/>
    <property type="evidence" value="ECO:0007669"/>
    <property type="project" value="TreeGrafter"/>
</dbReference>
<dbReference type="Proteomes" id="UP001229421">
    <property type="component" value="Unassembled WGS sequence"/>
</dbReference>
<gene>
    <name evidence="2" type="ORF">QVD17_14983</name>
</gene>
<sequence>MSSSSSSYTDVLLDEYWKSLEISLKEVETATNNFADENLLKRGTSYDVYKGQLIDEQGHIHDIVARLSKNDNAVINEIEMSYHVNHSNITSPFRVYDENIDHSFIVLNKHEANGSLDKHLSAPTLTWMQRLHICVGVARPLKYIHNDLWDDDEYVIHGNIKSSKILLDHNWEPKLHGFEFSIFAKKHSIQRYTKYNGSPQHMDPAYEITRVLTHKSDVFSFGVLLFEVLFGTQACVQNNDNWKIRLQLLPRLKANHHPTTSRRRTWIT</sequence>
<dbReference type="GO" id="GO:0005524">
    <property type="term" value="F:ATP binding"/>
    <property type="evidence" value="ECO:0007669"/>
    <property type="project" value="InterPro"/>
</dbReference>
<dbReference type="GO" id="GO:0004714">
    <property type="term" value="F:transmembrane receptor protein tyrosine kinase activity"/>
    <property type="evidence" value="ECO:0007669"/>
    <property type="project" value="InterPro"/>
</dbReference>
<dbReference type="PROSITE" id="PS50011">
    <property type="entry name" value="PROTEIN_KINASE_DOM"/>
    <property type="match status" value="1"/>
</dbReference>
<dbReference type="Gene3D" id="3.30.200.20">
    <property type="entry name" value="Phosphorylase Kinase, domain 1"/>
    <property type="match status" value="1"/>
</dbReference>
<dbReference type="SUPFAM" id="SSF56112">
    <property type="entry name" value="Protein kinase-like (PK-like)"/>
    <property type="match status" value="1"/>
</dbReference>
<proteinExistence type="predicted"/>
<keyword evidence="3" id="KW-1185">Reference proteome</keyword>
<accession>A0AAD8KU27</accession>
<dbReference type="EMBL" id="JAUHHV010000004">
    <property type="protein sequence ID" value="KAK1426312.1"/>
    <property type="molecule type" value="Genomic_DNA"/>
</dbReference>
<organism evidence="2 3">
    <name type="scientific">Tagetes erecta</name>
    <name type="common">African marigold</name>
    <dbReference type="NCBI Taxonomy" id="13708"/>
    <lineage>
        <taxon>Eukaryota</taxon>
        <taxon>Viridiplantae</taxon>
        <taxon>Streptophyta</taxon>
        <taxon>Embryophyta</taxon>
        <taxon>Tracheophyta</taxon>
        <taxon>Spermatophyta</taxon>
        <taxon>Magnoliopsida</taxon>
        <taxon>eudicotyledons</taxon>
        <taxon>Gunneridae</taxon>
        <taxon>Pentapetalae</taxon>
        <taxon>asterids</taxon>
        <taxon>campanulids</taxon>
        <taxon>Asterales</taxon>
        <taxon>Asteraceae</taxon>
        <taxon>Asteroideae</taxon>
        <taxon>Heliantheae alliance</taxon>
        <taxon>Tageteae</taxon>
        <taxon>Tagetes</taxon>
    </lineage>
</organism>
<dbReference type="InterPro" id="IPR000719">
    <property type="entry name" value="Prot_kinase_dom"/>
</dbReference>
<dbReference type="AlphaFoldDB" id="A0AAD8KU27"/>
<dbReference type="GO" id="GO:0005886">
    <property type="term" value="C:plasma membrane"/>
    <property type="evidence" value="ECO:0007669"/>
    <property type="project" value="TreeGrafter"/>
</dbReference>
<reference evidence="2" key="1">
    <citation type="journal article" date="2023" name="bioRxiv">
        <title>Improved chromosome-level genome assembly for marigold (Tagetes erecta).</title>
        <authorList>
            <person name="Jiang F."/>
            <person name="Yuan L."/>
            <person name="Wang S."/>
            <person name="Wang H."/>
            <person name="Xu D."/>
            <person name="Wang A."/>
            <person name="Fan W."/>
        </authorList>
    </citation>
    <scope>NUCLEOTIDE SEQUENCE</scope>
    <source>
        <strain evidence="2">WSJ</strain>
        <tissue evidence="2">Leaf</tissue>
    </source>
</reference>